<dbReference type="GO" id="GO:0016987">
    <property type="term" value="F:sigma factor activity"/>
    <property type="evidence" value="ECO:0007669"/>
    <property type="project" value="UniProtKB-KW"/>
</dbReference>
<dbReference type="EMBL" id="JADIXZ010000009">
    <property type="protein sequence ID" value="MBK6302272.1"/>
    <property type="molecule type" value="Genomic_DNA"/>
</dbReference>
<dbReference type="CDD" id="cd06171">
    <property type="entry name" value="Sigma70_r4"/>
    <property type="match status" value="1"/>
</dbReference>
<feature type="domain" description="RNA polymerase sigma-70 region 2" evidence="7">
    <location>
        <begin position="261"/>
        <end position="327"/>
    </location>
</feature>
<accession>A0A934X6S9</accession>
<dbReference type="Proteomes" id="UP000718281">
    <property type="component" value="Unassembled WGS sequence"/>
</dbReference>
<evidence type="ECO:0000259" key="7">
    <source>
        <dbReference type="Pfam" id="PF04542"/>
    </source>
</evidence>
<dbReference type="NCBIfam" id="TIGR02937">
    <property type="entry name" value="sigma70-ECF"/>
    <property type="match status" value="1"/>
</dbReference>
<dbReference type="GO" id="GO:0006352">
    <property type="term" value="P:DNA-templated transcription initiation"/>
    <property type="evidence" value="ECO:0007669"/>
    <property type="project" value="InterPro"/>
</dbReference>
<evidence type="ECO:0000256" key="1">
    <source>
        <dbReference type="ARBA" id="ARBA00010641"/>
    </source>
</evidence>
<dbReference type="SUPFAM" id="SSF88659">
    <property type="entry name" value="Sigma3 and sigma4 domains of RNA polymerase sigma factors"/>
    <property type="match status" value="1"/>
</dbReference>
<feature type="region of interest" description="Disordered" evidence="6">
    <location>
        <begin position="53"/>
        <end position="80"/>
    </location>
</feature>
<dbReference type="InterPro" id="IPR013324">
    <property type="entry name" value="RNA_pol_sigma_r3/r4-like"/>
</dbReference>
<feature type="region of interest" description="Disordered" evidence="6">
    <location>
        <begin position="1"/>
        <end position="22"/>
    </location>
</feature>
<dbReference type="InterPro" id="IPR036388">
    <property type="entry name" value="WH-like_DNA-bd_sf"/>
</dbReference>
<evidence type="ECO:0000313" key="10">
    <source>
        <dbReference type="Proteomes" id="UP000718281"/>
    </source>
</evidence>
<evidence type="ECO:0000256" key="2">
    <source>
        <dbReference type="ARBA" id="ARBA00023015"/>
    </source>
</evidence>
<feature type="region of interest" description="Disordered" evidence="6">
    <location>
        <begin position="133"/>
        <end position="188"/>
    </location>
</feature>
<dbReference type="GO" id="GO:0003677">
    <property type="term" value="F:DNA binding"/>
    <property type="evidence" value="ECO:0007669"/>
    <property type="project" value="UniProtKB-KW"/>
</dbReference>
<evidence type="ECO:0000256" key="6">
    <source>
        <dbReference type="SAM" id="MobiDB-lite"/>
    </source>
</evidence>
<feature type="compositionally biased region" description="Basic and acidic residues" evidence="6">
    <location>
        <begin position="53"/>
        <end position="72"/>
    </location>
</feature>
<keyword evidence="5" id="KW-0804">Transcription</keyword>
<dbReference type="PANTHER" id="PTHR43133:SF50">
    <property type="entry name" value="ECF RNA POLYMERASE SIGMA FACTOR SIGM"/>
    <property type="match status" value="1"/>
</dbReference>
<feature type="compositionally biased region" description="Basic and acidic residues" evidence="6">
    <location>
        <begin position="176"/>
        <end position="188"/>
    </location>
</feature>
<evidence type="ECO:0000256" key="4">
    <source>
        <dbReference type="ARBA" id="ARBA00023125"/>
    </source>
</evidence>
<keyword evidence="2" id="KW-0805">Transcription regulation</keyword>
<dbReference type="Pfam" id="PF04542">
    <property type="entry name" value="Sigma70_r2"/>
    <property type="match status" value="1"/>
</dbReference>
<keyword evidence="3" id="KW-0731">Sigma factor</keyword>
<organism evidence="9 10">
    <name type="scientific">Candidatus Phosphoribacter hodrii</name>
    <dbReference type="NCBI Taxonomy" id="2953743"/>
    <lineage>
        <taxon>Bacteria</taxon>
        <taxon>Bacillati</taxon>
        <taxon>Actinomycetota</taxon>
        <taxon>Actinomycetes</taxon>
        <taxon>Micrococcales</taxon>
        <taxon>Dermatophilaceae</taxon>
        <taxon>Candidatus Phosphoribacter</taxon>
    </lineage>
</organism>
<evidence type="ECO:0000256" key="5">
    <source>
        <dbReference type="ARBA" id="ARBA00023163"/>
    </source>
</evidence>
<dbReference type="AlphaFoldDB" id="A0A934X6S9"/>
<dbReference type="InterPro" id="IPR007627">
    <property type="entry name" value="RNA_pol_sigma70_r2"/>
</dbReference>
<evidence type="ECO:0000313" key="9">
    <source>
        <dbReference type="EMBL" id="MBK6302272.1"/>
    </source>
</evidence>
<name>A0A934X6S9_9MICO</name>
<gene>
    <name evidence="9" type="primary">sigM</name>
    <name evidence="9" type="ORF">IPF40_14990</name>
</gene>
<feature type="domain" description="RNA polymerase sigma factor 70 region 4 type 2" evidence="8">
    <location>
        <begin position="351"/>
        <end position="403"/>
    </location>
</feature>
<dbReference type="InterPro" id="IPR039425">
    <property type="entry name" value="RNA_pol_sigma-70-like"/>
</dbReference>
<protein>
    <submittedName>
        <fullName evidence="9">RNA polymerase sigma factor SigM</fullName>
    </submittedName>
</protein>
<keyword evidence="4" id="KW-0238">DNA-binding</keyword>
<sequence length="411" mass="46289">MRSRSFRSPASWGATSPASRWRSSPVWSCSWRCWGSGAAQADVGWDDRRVGHDREGHEDGDRHVERGRDRSRGHGRRRPCGCCFADPRGHHRGRHFRCERRAGGIEQRTEGLRRERRDDVALEVVFQREVRRPQGARDRLHRRPRPADGGPPGDRHAACPARHHGLRRQPGLARRGHGDRLQHRPERPTRLRCPGRARVQRPTRHRLRHQAWTRRRGQLPGPGVRSGGQPVTSGRVELAGRSDAELLAAHCAGDREAFAEIFRRHKDRMWAVAVRTCGDPELASDCVQDAFIAAYRRAGSFRGESAVTTWLHRIVVNACLDRLRRTRPTSPLPDYDLADRSDAHSAVELRLDVRAALDQLPEGQRAALVLVDMHGLSVAETAEILGVAEGTIKSRCARGRAAMAHLLGIRR</sequence>
<dbReference type="NCBIfam" id="NF007225">
    <property type="entry name" value="PRK09643.1"/>
    <property type="match status" value="1"/>
</dbReference>
<dbReference type="InterPro" id="IPR013249">
    <property type="entry name" value="RNA_pol_sigma70_r4_t2"/>
</dbReference>
<dbReference type="PANTHER" id="PTHR43133">
    <property type="entry name" value="RNA POLYMERASE ECF-TYPE SIGMA FACTO"/>
    <property type="match status" value="1"/>
</dbReference>
<dbReference type="InterPro" id="IPR013325">
    <property type="entry name" value="RNA_pol_sigma_r2"/>
</dbReference>
<dbReference type="Gene3D" id="1.10.1740.10">
    <property type="match status" value="1"/>
</dbReference>
<dbReference type="SUPFAM" id="SSF88946">
    <property type="entry name" value="Sigma2 domain of RNA polymerase sigma factors"/>
    <property type="match status" value="1"/>
</dbReference>
<reference evidence="9 10" key="1">
    <citation type="submission" date="2020-10" db="EMBL/GenBank/DDBJ databases">
        <title>Connecting structure to function with the recovery of over 1000 high-quality activated sludge metagenome-assembled genomes encoding full-length rRNA genes using long-read sequencing.</title>
        <authorList>
            <person name="Singleton C.M."/>
            <person name="Petriglieri F."/>
            <person name="Kristensen J.M."/>
            <person name="Kirkegaard R.H."/>
            <person name="Michaelsen T.Y."/>
            <person name="Andersen M.H."/>
            <person name="Karst S.M."/>
            <person name="Dueholm M.S."/>
            <person name="Nielsen P.H."/>
            <person name="Albertsen M."/>
        </authorList>
    </citation>
    <scope>NUCLEOTIDE SEQUENCE [LARGE SCALE GENOMIC DNA]</scope>
    <source>
        <strain evidence="9">AalE_18-Q3-R2-46_BAT3C.188</strain>
    </source>
</reference>
<feature type="compositionally biased region" description="Polar residues" evidence="6">
    <location>
        <begin position="13"/>
        <end position="22"/>
    </location>
</feature>
<evidence type="ECO:0000256" key="3">
    <source>
        <dbReference type="ARBA" id="ARBA00023082"/>
    </source>
</evidence>
<comment type="similarity">
    <text evidence="1">Belongs to the sigma-70 factor family. ECF subfamily.</text>
</comment>
<dbReference type="Pfam" id="PF08281">
    <property type="entry name" value="Sigma70_r4_2"/>
    <property type="match status" value="1"/>
</dbReference>
<evidence type="ECO:0000259" key="8">
    <source>
        <dbReference type="Pfam" id="PF08281"/>
    </source>
</evidence>
<dbReference type="InterPro" id="IPR014284">
    <property type="entry name" value="RNA_pol_sigma-70_dom"/>
</dbReference>
<comment type="caution">
    <text evidence="9">The sequence shown here is derived from an EMBL/GenBank/DDBJ whole genome shotgun (WGS) entry which is preliminary data.</text>
</comment>
<dbReference type="Gene3D" id="1.10.10.10">
    <property type="entry name" value="Winged helix-like DNA-binding domain superfamily/Winged helix DNA-binding domain"/>
    <property type="match status" value="1"/>
</dbReference>
<proteinExistence type="inferred from homology"/>